<dbReference type="GO" id="GO:0031902">
    <property type="term" value="C:late endosome membrane"/>
    <property type="evidence" value="ECO:0007669"/>
    <property type="project" value="TreeGrafter"/>
</dbReference>
<keyword evidence="1" id="KW-0472">Membrane</keyword>
<dbReference type="AlphaFoldDB" id="A0A8S1CRS4"/>
<dbReference type="GO" id="GO:0005789">
    <property type="term" value="C:endoplasmic reticulum membrane"/>
    <property type="evidence" value="ECO:0007669"/>
    <property type="project" value="TreeGrafter"/>
</dbReference>
<accession>A0A8S1CRS4</accession>
<evidence type="ECO:0000313" key="2">
    <source>
        <dbReference type="EMBL" id="CAB3371524.1"/>
    </source>
</evidence>
<keyword evidence="1" id="KW-0812">Transmembrane</keyword>
<proteinExistence type="predicted"/>
<protein>
    <submittedName>
        <fullName evidence="2">Uncharacterized protein</fullName>
    </submittedName>
</protein>
<gene>
    <name evidence="2" type="ORF">CLODIP_2_CD13574</name>
</gene>
<dbReference type="GO" id="GO:0006888">
    <property type="term" value="P:endoplasmic reticulum to Golgi vesicle-mediated transport"/>
    <property type="evidence" value="ECO:0007669"/>
    <property type="project" value="TreeGrafter"/>
</dbReference>
<name>A0A8S1CRS4_9INSE</name>
<keyword evidence="3" id="KW-1185">Reference proteome</keyword>
<dbReference type="GO" id="GO:0005886">
    <property type="term" value="C:plasma membrane"/>
    <property type="evidence" value="ECO:0007669"/>
    <property type="project" value="TreeGrafter"/>
</dbReference>
<evidence type="ECO:0000313" key="3">
    <source>
        <dbReference type="Proteomes" id="UP000494165"/>
    </source>
</evidence>
<comment type="caution">
    <text evidence="2">The sequence shown here is derived from an EMBL/GenBank/DDBJ whole genome shotgun (WGS) entry which is preliminary data.</text>
</comment>
<reference evidence="2 3" key="1">
    <citation type="submission" date="2020-04" db="EMBL/GenBank/DDBJ databases">
        <authorList>
            <person name="Alioto T."/>
            <person name="Alioto T."/>
            <person name="Gomez Garrido J."/>
        </authorList>
    </citation>
    <scope>NUCLEOTIDE SEQUENCE [LARGE SCALE GENOMIC DNA]</scope>
</reference>
<organism evidence="2 3">
    <name type="scientific">Cloeon dipterum</name>
    <dbReference type="NCBI Taxonomy" id="197152"/>
    <lineage>
        <taxon>Eukaryota</taxon>
        <taxon>Metazoa</taxon>
        <taxon>Ecdysozoa</taxon>
        <taxon>Arthropoda</taxon>
        <taxon>Hexapoda</taxon>
        <taxon>Insecta</taxon>
        <taxon>Pterygota</taxon>
        <taxon>Palaeoptera</taxon>
        <taxon>Ephemeroptera</taxon>
        <taxon>Pisciforma</taxon>
        <taxon>Baetidae</taxon>
        <taxon>Cloeon</taxon>
    </lineage>
</organism>
<dbReference type="EMBL" id="CADEPI010000062">
    <property type="protein sequence ID" value="CAB3371524.1"/>
    <property type="molecule type" value="Genomic_DNA"/>
</dbReference>
<sequence length="271" mass="31290">MAQLPFGMHRSTFSLFLSAIVVLSLVFYHIHQLRVEIGMVHYRIFASLRDLETKAVVADQYLEQRVADNLRRVQNSQLEREKEIIQNKALAAAEQKIMEKIRELAGSFDNKKRNSELNALAFVKDYVHNFITNEIPIDVKKWFTLVSKQAHQICTLNYEDPVLIKYIREQLLIQPSAKQAPSQPKKGNYSDEITELLGILKNKTNGTFVEIGNHFNRSLILETDFSWSGMLIEKDPDNVKDLLDKNRKSWIAPTCISRKATPELVILVEFF</sequence>
<keyword evidence="1" id="KW-1133">Transmembrane helix</keyword>
<feature type="transmembrane region" description="Helical" evidence="1">
    <location>
        <begin position="12"/>
        <end position="30"/>
    </location>
</feature>
<dbReference type="GO" id="GO:0005794">
    <property type="term" value="C:Golgi apparatus"/>
    <property type="evidence" value="ECO:0007669"/>
    <property type="project" value="TreeGrafter"/>
</dbReference>
<evidence type="ECO:0000256" key="1">
    <source>
        <dbReference type="SAM" id="Phobius"/>
    </source>
</evidence>
<dbReference type="Proteomes" id="UP000494165">
    <property type="component" value="Unassembled WGS sequence"/>
</dbReference>
<dbReference type="GO" id="GO:0016197">
    <property type="term" value="P:endosomal transport"/>
    <property type="evidence" value="ECO:0007669"/>
    <property type="project" value="TreeGrafter"/>
</dbReference>
<dbReference type="PANTHER" id="PTHR34009:SF2">
    <property type="entry name" value="PROTEIN STAR"/>
    <property type="match status" value="1"/>
</dbReference>
<dbReference type="OrthoDB" id="2154188at2759"/>
<dbReference type="PANTHER" id="PTHR34009">
    <property type="entry name" value="PROTEIN STAR"/>
    <property type="match status" value="1"/>
</dbReference>
<dbReference type="InterPro" id="IPR053202">
    <property type="entry name" value="EGF_Rcpt_Signaling_Reg"/>
</dbReference>